<keyword evidence="2" id="KW-1133">Transmembrane helix</keyword>
<feature type="transmembrane region" description="Helical" evidence="2">
    <location>
        <begin position="347"/>
        <end position="367"/>
    </location>
</feature>
<keyword evidence="2" id="KW-0472">Membrane</keyword>
<evidence type="ECO:0000256" key="1">
    <source>
        <dbReference type="SAM" id="MobiDB-lite"/>
    </source>
</evidence>
<feature type="compositionally biased region" description="Low complexity" evidence="1">
    <location>
        <begin position="395"/>
        <end position="405"/>
    </location>
</feature>
<evidence type="ECO:0000313" key="3">
    <source>
        <dbReference type="EMBL" id="CAE7671665.1"/>
    </source>
</evidence>
<dbReference type="AlphaFoldDB" id="A0A812WJU3"/>
<evidence type="ECO:0000256" key="2">
    <source>
        <dbReference type="SAM" id="Phobius"/>
    </source>
</evidence>
<feature type="region of interest" description="Disordered" evidence="1">
    <location>
        <begin position="389"/>
        <end position="419"/>
    </location>
</feature>
<name>A0A812WJU3_9DINO</name>
<feature type="transmembrane region" description="Helical" evidence="2">
    <location>
        <begin position="309"/>
        <end position="327"/>
    </location>
</feature>
<reference evidence="3" key="1">
    <citation type="submission" date="2021-02" db="EMBL/GenBank/DDBJ databases">
        <authorList>
            <person name="Dougan E. K."/>
            <person name="Rhodes N."/>
            <person name="Thang M."/>
            <person name="Chan C."/>
        </authorList>
    </citation>
    <scope>NUCLEOTIDE SEQUENCE</scope>
</reference>
<keyword evidence="4" id="KW-1185">Reference proteome</keyword>
<protein>
    <submittedName>
        <fullName evidence="3">ABHD17A protein</fullName>
    </submittedName>
</protein>
<sequence length="617" mass="68385">MYNKSKDDNENISDDDKLSLFAVDIGDAFLTVPQVRPTYVTYVHPDGSKELFYLGFVLPGQRSGSSDWYDDFTKFLSTNLDIVECPAHPSLVKTADQTSRFAMQLHVDDMLGFAKRKFVHETFLPTLKKKYKVTAQLIENVGDFVTFLKRKHLLVSESELLLTPSPKHFDKLFALLRLDERASDAGDQSIVLESFRNLLFSSSRSQRVVALSSGEAELLPAASSLCDGIMIRELLGFLGYGRVKIFHHLDASAAKAILERSGVGKVRFDDQEFGQSENIHVDEREKQTFKQSMHVLRNIRVPIMIPKSALRAMVMSSMISIGSALSFGSGMDTFATVYALMFIEFPLMTLMILYLFTVAVIGTIMCMRSQPTVVIKSFDKPLRDEKMKDPIDVASRSSSKSSSGSVTGEEVMIKQRRKRSTTKIEHPVWIASEFGKKYHMIGCGKLNQSLEVAQSLLCYGVRKSVLINTDAAKSNYAAAAGLLKRSGRDASKMQAVPGGTDFMANVWHFGYAPKLAGCWLAPNAAAMCRVLVMGQVSIIAFELSNVVDVLGEVSCDSMSEALLSLDQSSPNWSRLKGRMIEMRAGDVLWGEAGLHDDVMQLALAIALIRIVIVMKKA</sequence>
<organism evidence="3 4">
    <name type="scientific">Symbiodinium necroappetens</name>
    <dbReference type="NCBI Taxonomy" id="1628268"/>
    <lineage>
        <taxon>Eukaryota</taxon>
        <taxon>Sar</taxon>
        <taxon>Alveolata</taxon>
        <taxon>Dinophyceae</taxon>
        <taxon>Suessiales</taxon>
        <taxon>Symbiodiniaceae</taxon>
        <taxon>Symbiodinium</taxon>
    </lineage>
</organism>
<accession>A0A812WJU3</accession>
<gene>
    <name evidence="3" type="primary">ABHD17A</name>
    <name evidence="3" type="ORF">SNEC2469_LOCUS19229</name>
</gene>
<dbReference type="EMBL" id="CAJNJA010032841">
    <property type="protein sequence ID" value="CAE7671665.1"/>
    <property type="molecule type" value="Genomic_DNA"/>
</dbReference>
<evidence type="ECO:0000313" key="4">
    <source>
        <dbReference type="Proteomes" id="UP000601435"/>
    </source>
</evidence>
<proteinExistence type="predicted"/>
<comment type="caution">
    <text evidence="3">The sequence shown here is derived from an EMBL/GenBank/DDBJ whole genome shotgun (WGS) entry which is preliminary data.</text>
</comment>
<dbReference type="Proteomes" id="UP000601435">
    <property type="component" value="Unassembled WGS sequence"/>
</dbReference>
<dbReference type="OrthoDB" id="418757at2759"/>
<keyword evidence="2" id="KW-0812">Transmembrane</keyword>